<dbReference type="OrthoDB" id="5886954at2"/>
<dbReference type="InterPro" id="IPR011250">
    <property type="entry name" value="OMP/PagP_B-barrel"/>
</dbReference>
<evidence type="ECO:0000313" key="2">
    <source>
        <dbReference type="EMBL" id="GAL20904.1"/>
    </source>
</evidence>
<feature type="chain" id="PRO_5001862961" evidence="1">
    <location>
        <begin position="23"/>
        <end position="200"/>
    </location>
</feature>
<keyword evidence="1" id="KW-0732">Signal</keyword>
<gene>
    <name evidence="2" type="ORF">JCM19235_179</name>
</gene>
<dbReference type="STRING" id="990268.JCM19235_179"/>
<name>A0A090S326_9VIBR</name>
<organism evidence="2 3">
    <name type="scientific">Vibrio maritimus</name>
    <dbReference type="NCBI Taxonomy" id="990268"/>
    <lineage>
        <taxon>Bacteria</taxon>
        <taxon>Pseudomonadati</taxon>
        <taxon>Pseudomonadota</taxon>
        <taxon>Gammaproteobacteria</taxon>
        <taxon>Vibrionales</taxon>
        <taxon>Vibrionaceae</taxon>
        <taxon>Vibrio</taxon>
    </lineage>
</organism>
<dbReference type="AlphaFoldDB" id="A0A090S326"/>
<dbReference type="Proteomes" id="UP000029228">
    <property type="component" value="Unassembled WGS sequence"/>
</dbReference>
<evidence type="ECO:0000313" key="3">
    <source>
        <dbReference type="Proteomes" id="UP000029228"/>
    </source>
</evidence>
<reference evidence="2 3" key="2">
    <citation type="submission" date="2014-09" db="EMBL/GenBank/DDBJ databases">
        <authorList>
            <consortium name="NBRP consortium"/>
            <person name="Sawabe T."/>
            <person name="Meirelles P."/>
            <person name="Nakanishi M."/>
            <person name="Sayaka M."/>
            <person name="Hattori M."/>
            <person name="Ohkuma M."/>
        </authorList>
    </citation>
    <scope>NUCLEOTIDE SEQUENCE [LARGE SCALE GENOMIC DNA]</scope>
    <source>
        <strain evidence="3">JCM19235</strain>
    </source>
</reference>
<evidence type="ECO:0000256" key="1">
    <source>
        <dbReference type="SAM" id="SignalP"/>
    </source>
</evidence>
<dbReference type="EMBL" id="BBMR01000007">
    <property type="protein sequence ID" value="GAL20904.1"/>
    <property type="molecule type" value="Genomic_DNA"/>
</dbReference>
<dbReference type="SUPFAM" id="SSF56925">
    <property type="entry name" value="OMPA-like"/>
    <property type="match status" value="1"/>
</dbReference>
<reference evidence="2 3" key="1">
    <citation type="submission" date="2014-09" db="EMBL/GenBank/DDBJ databases">
        <title>Vibrio maritimus JCM 19235. (C45) whole genome shotgun sequence.</title>
        <authorList>
            <person name="Sawabe T."/>
            <person name="Meirelles P."/>
            <person name="Nakanishi M."/>
            <person name="Sayaka M."/>
            <person name="Hattori M."/>
            <person name="Ohkuma M."/>
        </authorList>
    </citation>
    <scope>NUCLEOTIDE SEQUENCE [LARGE SCALE GENOMIC DNA]</scope>
    <source>
        <strain evidence="3">JCM19235</strain>
    </source>
</reference>
<accession>A0A090S326</accession>
<protein>
    <submittedName>
        <fullName evidence="2">Uncharacterized protein</fullName>
    </submittedName>
</protein>
<comment type="caution">
    <text evidence="2">The sequence shown here is derived from an EMBL/GenBank/DDBJ whole genome shotgun (WGS) entry which is preliminary data.</text>
</comment>
<feature type="signal peptide" evidence="1">
    <location>
        <begin position="1"/>
        <end position="22"/>
    </location>
</feature>
<sequence length="200" mass="22345">MYRPFQLGLVSALCLATPFVMAKGERYGASVNVLAVESIKYDEGSSGDKQSLRYGFVHTRPIDETNNRWRWWLGLNYLQDQFTAPNNGVYQEATNFEFRVVPQFALSSWSVFTPYIGAGLSLGYSQYTNRWKVDDEGFKYGSQLQDIEQFEVGAVATFGAVIKLGSNPDAHLQVIPQLSYIAPIYNNGIGGAELTISLLF</sequence>
<proteinExistence type="predicted"/>
<keyword evidence="3" id="KW-1185">Reference proteome</keyword>